<keyword evidence="2" id="KW-1185">Reference proteome</keyword>
<dbReference type="Proteomes" id="UP000050761">
    <property type="component" value="Unassembled WGS sequence"/>
</dbReference>
<organism evidence="2 3">
    <name type="scientific">Heligmosomoides polygyrus</name>
    <name type="common">Parasitic roundworm</name>
    <dbReference type="NCBI Taxonomy" id="6339"/>
    <lineage>
        <taxon>Eukaryota</taxon>
        <taxon>Metazoa</taxon>
        <taxon>Ecdysozoa</taxon>
        <taxon>Nematoda</taxon>
        <taxon>Chromadorea</taxon>
        <taxon>Rhabditida</taxon>
        <taxon>Rhabditina</taxon>
        <taxon>Rhabditomorpha</taxon>
        <taxon>Strongyloidea</taxon>
        <taxon>Heligmosomidae</taxon>
        <taxon>Heligmosomoides</taxon>
    </lineage>
</organism>
<evidence type="ECO:0000313" key="2">
    <source>
        <dbReference type="Proteomes" id="UP000050761"/>
    </source>
</evidence>
<accession>A0A3P8IAB0</accession>
<dbReference type="AlphaFoldDB" id="A0A183GTE3"/>
<dbReference type="EMBL" id="UZAH01038916">
    <property type="protein sequence ID" value="VDP54923.1"/>
    <property type="molecule type" value="Genomic_DNA"/>
</dbReference>
<reference evidence="3" key="2">
    <citation type="submission" date="2019-09" db="UniProtKB">
        <authorList>
            <consortium name="WormBaseParasite"/>
        </authorList>
    </citation>
    <scope>IDENTIFICATION</scope>
</reference>
<gene>
    <name evidence="1" type="ORF">HPBE_LOCUS25962</name>
</gene>
<evidence type="ECO:0000313" key="3">
    <source>
        <dbReference type="WBParaSite" id="HPBE_0002596301-mRNA-1"/>
    </source>
</evidence>
<evidence type="ECO:0000313" key="1">
    <source>
        <dbReference type="EMBL" id="VDP54923.1"/>
    </source>
</evidence>
<reference evidence="1 2" key="1">
    <citation type="submission" date="2018-11" db="EMBL/GenBank/DDBJ databases">
        <authorList>
            <consortium name="Pathogen Informatics"/>
        </authorList>
    </citation>
    <scope>NUCLEOTIDE SEQUENCE [LARGE SCALE GENOMIC DNA]</scope>
</reference>
<sequence length="103" mass="11904">MIQENDERATVYEQPNAADFNKVVYHAGLDPLLAMTLADVYSYRDFQGMNFSDFVLKFRMKYGSIGKTCYRSCCCPDSPRRGDNGDPATHLETRDLIWCDYNR</sequence>
<dbReference type="WBParaSite" id="HPBE_0002596301-mRNA-1">
    <property type="protein sequence ID" value="HPBE_0002596301-mRNA-1"/>
    <property type="gene ID" value="HPBE_0002596301"/>
</dbReference>
<name>A0A183GTE3_HELPZ</name>
<proteinExistence type="predicted"/>
<accession>A0A183GTE3</accession>
<protein>
    <submittedName>
        <fullName evidence="3">PEROXIDASE_4 domain-containing protein</fullName>
    </submittedName>
</protein>